<feature type="compositionally biased region" description="Low complexity" evidence="3">
    <location>
        <begin position="110"/>
        <end position="121"/>
    </location>
</feature>
<dbReference type="SMART" id="SM00823">
    <property type="entry name" value="PKS_PP"/>
    <property type="match status" value="1"/>
</dbReference>
<feature type="domain" description="Carrier" evidence="4">
    <location>
        <begin position="24"/>
        <end position="102"/>
    </location>
</feature>
<organism evidence="5">
    <name type="scientific">uncultured Acidobacteria bacterium A3</name>
    <dbReference type="NCBI Taxonomy" id="1036853"/>
    <lineage>
        <taxon>Bacteria</taxon>
        <taxon>Pseudomonadati</taxon>
        <taxon>Acidobacteriota</taxon>
        <taxon>environmental samples</taxon>
    </lineage>
</organism>
<dbReference type="InterPro" id="IPR020806">
    <property type="entry name" value="PKS_PP-bd"/>
</dbReference>
<proteinExistence type="predicted"/>
<dbReference type="GO" id="GO:0031177">
    <property type="term" value="F:phosphopantetheine binding"/>
    <property type="evidence" value="ECO:0007669"/>
    <property type="project" value="InterPro"/>
</dbReference>
<accession>F8TTI1</accession>
<dbReference type="SUPFAM" id="SSF47336">
    <property type="entry name" value="ACP-like"/>
    <property type="match status" value="1"/>
</dbReference>
<evidence type="ECO:0000259" key="4">
    <source>
        <dbReference type="PROSITE" id="PS50075"/>
    </source>
</evidence>
<dbReference type="Gene3D" id="1.10.1200.10">
    <property type="entry name" value="ACP-like"/>
    <property type="match status" value="1"/>
</dbReference>
<dbReference type="InterPro" id="IPR009081">
    <property type="entry name" value="PP-bd_ACP"/>
</dbReference>
<evidence type="ECO:0000313" key="5">
    <source>
        <dbReference type="EMBL" id="AEH26492.1"/>
    </source>
</evidence>
<dbReference type="AlphaFoldDB" id="F8TTI1"/>
<evidence type="ECO:0000256" key="3">
    <source>
        <dbReference type="SAM" id="MobiDB-lite"/>
    </source>
</evidence>
<name>F8TTI1_9BACT</name>
<evidence type="ECO:0000256" key="2">
    <source>
        <dbReference type="ARBA" id="ARBA00022553"/>
    </source>
</evidence>
<dbReference type="SMART" id="SM01294">
    <property type="entry name" value="PKS_PP_betabranch"/>
    <property type="match status" value="1"/>
</dbReference>
<dbReference type="InterPro" id="IPR036736">
    <property type="entry name" value="ACP-like_sf"/>
</dbReference>
<dbReference type="PROSITE" id="PS50075">
    <property type="entry name" value="CARRIER"/>
    <property type="match status" value="1"/>
</dbReference>
<evidence type="ECO:0000256" key="1">
    <source>
        <dbReference type="ARBA" id="ARBA00022450"/>
    </source>
</evidence>
<keyword evidence="2" id="KW-0597">Phosphoprotein</keyword>
<feature type="region of interest" description="Disordered" evidence="3">
    <location>
        <begin position="109"/>
        <end position="132"/>
    </location>
</feature>
<dbReference type="Pfam" id="PF00550">
    <property type="entry name" value="PP-binding"/>
    <property type="match status" value="1"/>
</dbReference>
<protein>
    <submittedName>
        <fullName evidence="5">Oxidoreductase</fullName>
    </submittedName>
</protein>
<keyword evidence="1" id="KW-0596">Phosphopantetheine</keyword>
<sequence>MTTTQSDNPAGGRFVDRLSAAPAPLRRALLTNFLREQLGNAIGIDEAEIAADDKLMDLGIDSLRAVEMKMYLEDELGIVLGSSLLFDYPTLNGLVGCLLKELGLPDPQGAEPASAASAASVPPAPASDLDIPDGLSEQELAALLEDELNHVERMN</sequence>
<reference evidence="5" key="1">
    <citation type="journal article" date="2011" name="FEMS Microbiol. Ecol.">
        <title>Polyketide synthase pathways identified from a metagenomic library are derived from soil Acidobacteria.</title>
        <authorList>
            <person name="Parsley L.C."/>
            <person name="Linneman J."/>
            <person name="Goode A.M."/>
            <person name="Becklund K."/>
            <person name="George I."/>
            <person name="Goodman R.M."/>
            <person name="Lopanik N.B."/>
            <person name="Liles M.R."/>
        </authorList>
    </citation>
    <scope>NUCLEOTIDE SEQUENCE</scope>
</reference>
<dbReference type="EMBL" id="JF342590">
    <property type="protein sequence ID" value="AEH26492.1"/>
    <property type="molecule type" value="Genomic_DNA"/>
</dbReference>